<feature type="region of interest" description="Disordered" evidence="1">
    <location>
        <begin position="148"/>
        <end position="172"/>
    </location>
</feature>
<comment type="caution">
    <text evidence="2">The sequence shown here is derived from an EMBL/GenBank/DDBJ whole genome shotgun (WGS) entry which is preliminary data.</text>
</comment>
<evidence type="ECO:0008006" key="4">
    <source>
        <dbReference type="Google" id="ProtNLM"/>
    </source>
</evidence>
<dbReference type="OrthoDB" id="5179393at2"/>
<accession>A0A7K1UJX0</accession>
<dbReference type="Pfam" id="PF18844">
    <property type="entry name" value="baeRF_family2"/>
    <property type="match status" value="1"/>
</dbReference>
<dbReference type="Proteomes" id="UP000460157">
    <property type="component" value="Unassembled WGS sequence"/>
</dbReference>
<reference evidence="2 3" key="1">
    <citation type="submission" date="2019-12" db="EMBL/GenBank/DDBJ databases">
        <title>Nesterenkonia muleiensis sp. nov., a novel actinobacterium isolated from sap of Populus euphratica.</title>
        <authorList>
            <person name="Wang R."/>
        </authorList>
    </citation>
    <scope>NUCLEOTIDE SEQUENCE [LARGE SCALE GENOMIC DNA]</scope>
    <source>
        <strain evidence="2 3">F10</strain>
    </source>
</reference>
<dbReference type="RefSeq" id="WP_157324044.1">
    <property type="nucleotide sequence ID" value="NZ_BMFX01000001.1"/>
</dbReference>
<protein>
    <recommendedName>
        <fullName evidence="4">Peptide chain release factor 1</fullName>
    </recommendedName>
</protein>
<proteinExistence type="predicted"/>
<evidence type="ECO:0000313" key="2">
    <source>
        <dbReference type="EMBL" id="MVT26770.1"/>
    </source>
</evidence>
<dbReference type="SUPFAM" id="SSF55315">
    <property type="entry name" value="L30e-like"/>
    <property type="match status" value="1"/>
</dbReference>
<organism evidence="2 3">
    <name type="scientific">Nesterenkonia alkaliphila</name>
    <dbReference type="NCBI Taxonomy" id="1463631"/>
    <lineage>
        <taxon>Bacteria</taxon>
        <taxon>Bacillati</taxon>
        <taxon>Actinomycetota</taxon>
        <taxon>Actinomycetes</taxon>
        <taxon>Micrococcales</taxon>
        <taxon>Micrococcaceae</taxon>
        <taxon>Nesterenkonia</taxon>
    </lineage>
</organism>
<dbReference type="Gene3D" id="3.30.1330.30">
    <property type="match status" value="1"/>
</dbReference>
<dbReference type="InterPro" id="IPR029064">
    <property type="entry name" value="Ribosomal_eL30-like_sf"/>
</dbReference>
<evidence type="ECO:0000313" key="3">
    <source>
        <dbReference type="Proteomes" id="UP000460157"/>
    </source>
</evidence>
<dbReference type="EMBL" id="WRPM01000071">
    <property type="protein sequence ID" value="MVT26770.1"/>
    <property type="molecule type" value="Genomic_DNA"/>
</dbReference>
<sequence>MQLATLRSIYEAEPPFATVYLQAQPATADAEHQVRLRWDALRKQLADAGAHDETLQALDAALLTEEIAAVQTEGRILVANRRGILLEEDFDATGEGGDRAILGEPPALGDYLRQRLRSVRALVVLVDKERATLRREVLTSSAVLEEAPSSAVEGSATETVNKPREGGEHHRRMQQRADEAAWLNIRDIADHVRKVAAGWQPDAVVVAGEVQGRKLLLNELPTDLSEISHELETGGGIPNDSADSGGEQALADELAGLARRITIDRVREQTERFGDARANGLAVEGTEDIRRAAQLGAVETLLLRYNAEAEEEDQLLQAAAEVDAGVALVGTGVSGNVAAILRYQAPVDQMDVQPQG</sequence>
<gene>
    <name evidence="2" type="ORF">GNZ21_10440</name>
</gene>
<dbReference type="AlphaFoldDB" id="A0A7K1UJX0"/>
<dbReference type="InterPro" id="IPR040701">
    <property type="entry name" value="Bact_RF_family2"/>
</dbReference>
<keyword evidence="3" id="KW-1185">Reference proteome</keyword>
<name>A0A7K1UJX0_9MICC</name>
<evidence type="ECO:0000256" key="1">
    <source>
        <dbReference type="SAM" id="MobiDB-lite"/>
    </source>
</evidence>